<organism evidence="3 4">
    <name type="scientific">Salinimicrobium oceani</name>
    <dbReference type="NCBI Taxonomy" id="2722702"/>
    <lineage>
        <taxon>Bacteria</taxon>
        <taxon>Pseudomonadati</taxon>
        <taxon>Bacteroidota</taxon>
        <taxon>Flavobacteriia</taxon>
        <taxon>Flavobacteriales</taxon>
        <taxon>Flavobacteriaceae</taxon>
        <taxon>Salinimicrobium</taxon>
    </lineage>
</organism>
<accession>A0ABX1CTJ3</accession>
<evidence type="ECO:0000313" key="3">
    <source>
        <dbReference type="EMBL" id="NJW51610.1"/>
    </source>
</evidence>
<name>A0ABX1CTJ3_9FLAO</name>
<comment type="caution">
    <text evidence="3">The sequence shown here is derived from an EMBL/GenBank/DDBJ whole genome shotgun (WGS) entry which is preliminary data.</text>
</comment>
<feature type="signal peptide" evidence="1">
    <location>
        <begin position="1"/>
        <end position="22"/>
    </location>
</feature>
<sequence length="144" mass="16843">MKKAFFLLLFSVFIFGCNTVTSEEKIENLNGYWEITKAELPEGITKEFRFSELVDYIKIDSTAGFRKKVRPQLDGSFISSEDEEFFKIKVENDSINLYYSTPYAKWKETVISSEENELMILNPQGIIYTYKRFTPYSGNYGEEN</sequence>
<gene>
    <name evidence="3" type="ORF">HC175_01610</name>
</gene>
<dbReference type="PROSITE" id="PS51257">
    <property type="entry name" value="PROKAR_LIPOPROTEIN"/>
    <property type="match status" value="1"/>
</dbReference>
<dbReference type="RefSeq" id="WP_168136765.1">
    <property type="nucleotide sequence ID" value="NZ_JAAVJR010000001.1"/>
</dbReference>
<evidence type="ECO:0000313" key="4">
    <source>
        <dbReference type="Proteomes" id="UP000703674"/>
    </source>
</evidence>
<dbReference type="InterPro" id="IPR024311">
    <property type="entry name" value="Lipocalin-like"/>
</dbReference>
<dbReference type="EMBL" id="JAAVJR010000001">
    <property type="protein sequence ID" value="NJW51610.1"/>
    <property type="molecule type" value="Genomic_DNA"/>
</dbReference>
<proteinExistence type="predicted"/>
<evidence type="ECO:0000259" key="2">
    <source>
        <dbReference type="Pfam" id="PF13648"/>
    </source>
</evidence>
<keyword evidence="1" id="KW-0732">Signal</keyword>
<dbReference type="Pfam" id="PF13648">
    <property type="entry name" value="Lipocalin_4"/>
    <property type="match status" value="1"/>
</dbReference>
<evidence type="ECO:0000256" key="1">
    <source>
        <dbReference type="SAM" id="SignalP"/>
    </source>
</evidence>
<keyword evidence="4" id="KW-1185">Reference proteome</keyword>
<reference evidence="3 4" key="1">
    <citation type="submission" date="2020-03" db="EMBL/GenBank/DDBJ databases">
        <title>Salinimicrobium sp. nov, isolated from SCS.</title>
        <authorList>
            <person name="Cao W.R."/>
        </authorList>
    </citation>
    <scope>NUCLEOTIDE SEQUENCE [LARGE SCALE GENOMIC DNA]</scope>
    <source>
        <strain evidence="4">J15B91</strain>
    </source>
</reference>
<protein>
    <recommendedName>
        <fullName evidence="2">Lipocalin-like domain-containing protein</fullName>
    </recommendedName>
</protein>
<dbReference type="Proteomes" id="UP000703674">
    <property type="component" value="Unassembled WGS sequence"/>
</dbReference>
<feature type="domain" description="Lipocalin-like" evidence="2">
    <location>
        <begin position="29"/>
        <end position="118"/>
    </location>
</feature>
<feature type="chain" id="PRO_5045106744" description="Lipocalin-like domain-containing protein" evidence="1">
    <location>
        <begin position="23"/>
        <end position="144"/>
    </location>
</feature>